<dbReference type="NCBIfam" id="TIGR00178">
    <property type="entry name" value="monomer_idh"/>
    <property type="match status" value="1"/>
</dbReference>
<dbReference type="PIRSF" id="PIRSF009407">
    <property type="entry name" value="IDH_monmr"/>
    <property type="match status" value="1"/>
</dbReference>
<proteinExistence type="inferred from homology"/>
<dbReference type="AlphaFoldDB" id="A0A0C5WNT5"/>
<feature type="binding site" evidence="11">
    <location>
        <position position="143"/>
    </location>
    <ligand>
        <name>D-threo-isocitrate</name>
        <dbReference type="ChEBI" id="CHEBI:15562"/>
    </ligand>
</feature>
<comment type="catalytic activity">
    <reaction evidence="7 9">
        <text>D-threo-isocitrate + NADP(+) = 2-oxoglutarate + CO2 + NADPH</text>
        <dbReference type="Rhea" id="RHEA:19629"/>
        <dbReference type="ChEBI" id="CHEBI:15562"/>
        <dbReference type="ChEBI" id="CHEBI:16526"/>
        <dbReference type="ChEBI" id="CHEBI:16810"/>
        <dbReference type="ChEBI" id="CHEBI:57783"/>
        <dbReference type="ChEBI" id="CHEBI:58349"/>
        <dbReference type="EC" id="1.1.1.42"/>
    </reaction>
</comment>
<dbReference type="InterPro" id="IPR004436">
    <property type="entry name" value="Isocitrate_DH_NADP_mono"/>
</dbReference>
<dbReference type="PANTHER" id="PTHR36999:SF1">
    <property type="entry name" value="ISOCITRATE DEHYDROGENASE (NADP(+))"/>
    <property type="match status" value="1"/>
</dbReference>
<keyword evidence="4 12" id="KW-0460">Magnesium</keyword>
<dbReference type="GO" id="GO:0006097">
    <property type="term" value="P:glyoxylate cycle"/>
    <property type="evidence" value="ECO:0007669"/>
    <property type="project" value="UniProtKB-KW"/>
</dbReference>
<evidence type="ECO:0000256" key="10">
    <source>
        <dbReference type="PIRSR" id="PIRSR009407-1"/>
    </source>
</evidence>
<keyword evidence="6 9" id="KW-0560">Oxidoreductase</keyword>
<feature type="binding site" evidence="13">
    <location>
        <begin position="80"/>
        <end position="85"/>
    </location>
    <ligand>
        <name>NADP(+)</name>
        <dbReference type="ChEBI" id="CHEBI:58349"/>
    </ligand>
</feature>
<feature type="site" description="Critical for catalysis" evidence="10">
    <location>
        <position position="253"/>
    </location>
</feature>
<comment type="similarity">
    <text evidence="8 9">Belongs to the monomeric-type IDH family.</text>
</comment>
<feature type="binding site" evidence="12">
    <location>
        <position position="348"/>
    </location>
    <ligand>
        <name>Mg(2+)</name>
        <dbReference type="ChEBI" id="CHEBI:18420"/>
    </ligand>
</feature>
<dbReference type="EMBL" id="CP007202">
    <property type="protein sequence ID" value="AJR04585.1"/>
    <property type="molecule type" value="Genomic_DNA"/>
</dbReference>
<accession>A0A0C5WNT5</accession>
<evidence type="ECO:0000256" key="13">
    <source>
        <dbReference type="PIRSR" id="PIRSR009407-4"/>
    </source>
</evidence>
<dbReference type="RefSeq" id="WP_044639305.1">
    <property type="nucleotide sequence ID" value="NZ_CP007202.1"/>
</dbReference>
<feature type="binding site" evidence="13">
    <location>
        <begin position="598"/>
        <end position="600"/>
    </location>
    <ligand>
        <name>NADP(+)</name>
        <dbReference type="ChEBI" id="CHEBI:58349"/>
    </ligand>
</feature>
<feature type="binding site" evidence="12">
    <location>
        <position position="546"/>
    </location>
    <ligand>
        <name>Mg(2+)</name>
        <dbReference type="ChEBI" id="CHEBI:18420"/>
    </ligand>
</feature>
<evidence type="ECO:0000256" key="6">
    <source>
        <dbReference type="ARBA" id="ARBA00023002"/>
    </source>
</evidence>
<dbReference type="GO" id="GO:0004450">
    <property type="term" value="F:isocitrate dehydrogenase (NADP+) activity"/>
    <property type="evidence" value="ECO:0007669"/>
    <property type="project" value="UniProtKB-EC"/>
</dbReference>
<keyword evidence="15" id="KW-1185">Reference proteome</keyword>
<evidence type="ECO:0000256" key="11">
    <source>
        <dbReference type="PIRSR" id="PIRSR009407-2"/>
    </source>
</evidence>
<feature type="binding site" evidence="12">
    <location>
        <position position="550"/>
    </location>
    <ligand>
        <name>Mg(2+)</name>
        <dbReference type="ChEBI" id="CHEBI:18420"/>
    </ligand>
</feature>
<evidence type="ECO:0000256" key="7">
    <source>
        <dbReference type="ARBA" id="ARBA00023554"/>
    </source>
</evidence>
<feature type="binding site" evidence="13">
    <location>
        <position position="587"/>
    </location>
    <ligand>
        <name>NADP(+)</name>
        <dbReference type="ChEBI" id="CHEBI:58349"/>
    </ligand>
</feature>
<dbReference type="Gene3D" id="3.40.718.10">
    <property type="entry name" value="Isopropylmalate Dehydrogenase"/>
    <property type="match status" value="2"/>
</dbReference>
<feature type="binding site" evidence="13">
    <location>
        <position position="133"/>
    </location>
    <ligand>
        <name>NADP(+)</name>
        <dbReference type="ChEBI" id="CHEBI:58349"/>
    </ligand>
</feature>
<dbReference type="GO" id="GO:0046872">
    <property type="term" value="F:metal ion binding"/>
    <property type="evidence" value="ECO:0007669"/>
    <property type="project" value="UniProtKB-KW"/>
</dbReference>
<evidence type="ECO:0000256" key="12">
    <source>
        <dbReference type="PIRSR" id="PIRSR009407-3"/>
    </source>
</evidence>
<evidence type="ECO:0000256" key="1">
    <source>
        <dbReference type="ARBA" id="ARBA00022435"/>
    </source>
</evidence>
<name>A0A0C5WNT5_9FLAO</name>
<protein>
    <recommendedName>
        <fullName evidence="9">Isocitrate dehydrogenase [NADP]</fullName>
        <ecNumber evidence="9">1.1.1.42</ecNumber>
    </recommendedName>
    <alternativeName>
        <fullName evidence="9">Oxalosuccinate decarboxylase</fullName>
    </alternativeName>
</protein>
<keyword evidence="1 9" id="KW-0329">Glyoxylate bypass</keyword>
<feature type="binding site" evidence="13">
    <location>
        <position position="647"/>
    </location>
    <ligand>
        <name>NADP(+)</name>
        <dbReference type="ChEBI" id="CHEBI:58349"/>
    </ligand>
</feature>
<dbReference type="HOGENOM" id="CLU_025308_1_0_10"/>
<feature type="binding site" evidence="11">
    <location>
        <begin position="130"/>
        <end position="137"/>
    </location>
    <ligand>
        <name>substrate</name>
    </ligand>
</feature>
<dbReference type="Pfam" id="PF03971">
    <property type="entry name" value="IDH"/>
    <property type="match status" value="1"/>
</dbReference>
<organism evidence="14 15">
    <name type="scientific">Siansivirga zeaxanthinifaciens CC-SAMT-1</name>
    <dbReference type="NCBI Taxonomy" id="1454006"/>
    <lineage>
        <taxon>Bacteria</taxon>
        <taxon>Pseudomonadati</taxon>
        <taxon>Bacteroidota</taxon>
        <taxon>Flavobacteriia</taxon>
        <taxon>Flavobacteriales</taxon>
        <taxon>Flavobacteriaceae</taxon>
        <taxon>Siansivirga</taxon>
    </lineage>
</organism>
<evidence type="ECO:0000313" key="14">
    <source>
        <dbReference type="EMBL" id="AJR04585.1"/>
    </source>
</evidence>
<dbReference type="PATRIC" id="fig|1454006.5.peg.2773"/>
<dbReference type="PANTHER" id="PTHR36999">
    <property type="entry name" value="ISOCITRATE DEHYDROGENASE [NADP]"/>
    <property type="match status" value="1"/>
</dbReference>
<comment type="cofactor">
    <cofactor evidence="12">
        <name>Mg(2+)</name>
        <dbReference type="ChEBI" id="CHEBI:18420"/>
    </cofactor>
    <cofactor evidence="12">
        <name>Mn(2+)</name>
        <dbReference type="ChEBI" id="CHEBI:29035"/>
    </cofactor>
    <text evidence="12">Binds 1 Mg(2+) or Mn(2+) ion per subunit.</text>
</comment>
<evidence type="ECO:0000256" key="2">
    <source>
        <dbReference type="ARBA" id="ARBA00022532"/>
    </source>
</evidence>
<dbReference type="EC" id="1.1.1.42" evidence="9"/>
<reference evidence="14 15" key="1">
    <citation type="submission" date="2014-02" db="EMBL/GenBank/DDBJ databases">
        <authorList>
            <person name="Young C.-C."/>
            <person name="Hameed A."/>
            <person name="Huang H.-C."/>
            <person name="Shahina M."/>
        </authorList>
    </citation>
    <scope>NUCLEOTIDE SEQUENCE [LARGE SCALE GENOMIC DNA]</scope>
    <source>
        <strain evidence="14 15">CC-SAMT-1</strain>
    </source>
</reference>
<evidence type="ECO:0000256" key="8">
    <source>
        <dbReference type="ARBA" id="ARBA00046318"/>
    </source>
</evidence>
<sequence length="737" mass="80729">MSKIIYTKTDEAPALATRSFLPIVKAFVKSSGINIETKDISLAARILAVFPDFLNETQRVSDDLALLGELAKKPEANIIKLPNISASIPQLKAAIKELQSQGFNIPNYPDEPATAEEKDIKSRYDKIKGSAVNPVLREGNSDRRAPKAVKNYAKNNPHSMGAWSKDSKTHVATMDYGDFAHNEKSLTIAEPTSIKIIHTDNEGNETVLKDSFNLLKGEIIDATVMSKKALINFFEAQVADAKANGVLFSLHMKGTMMKVSDPIIFGHAVKIFFKDVFAKHGATFNKIGVDVNNGFGNIIEKIQELPEAQRNEIQADIDAAFKSGPAIAMVNSDRGITNLHVPSDVIIDASMPAMIRTSGRMYNAEGKLQDTKAVIPDSSYAGIYSATIDFCKENGAFDPTTMGTVPNVGLMAQKAEEYGSHDKTFEIASNGKVTVVDANGYKLIEHAVEAGDIWRMCQTKDAPIQDWVKLAVNRAKASNTPAVFWLDENRAHDAEIIKKVNTYLKDYDTTGLDLRILSPVDATLFTCKRLKDGLDTISVSGNVLRDYLTDLFPILEVGTSAKMLSIVPLMNGGGLFETGAGGSAPKHVQQLLEENHLRWDSLGEFLALAVSLEHFSEVNNNEKAKILGETLDEATSKLLENKKGPSRSAGELDNRGSHFYLAMYWAEELAKQTKDAALKAEFTPIAEKLAQNETVILKELTEIQGKPANIGGYYEPNEALVNNVMRPSNTLNSILEF</sequence>
<dbReference type="GO" id="GO:0006099">
    <property type="term" value="P:tricarboxylic acid cycle"/>
    <property type="evidence" value="ECO:0007669"/>
    <property type="project" value="UniProtKB-KW"/>
</dbReference>
<keyword evidence="3 12" id="KW-0479">Metal-binding</keyword>
<evidence type="ECO:0000256" key="3">
    <source>
        <dbReference type="ARBA" id="ARBA00022723"/>
    </source>
</evidence>
<dbReference type="SUPFAM" id="SSF53659">
    <property type="entry name" value="Isocitrate/Isopropylmalate dehydrogenase-like"/>
    <property type="match status" value="1"/>
</dbReference>
<evidence type="ECO:0000256" key="5">
    <source>
        <dbReference type="ARBA" id="ARBA00022857"/>
    </source>
</evidence>
<gene>
    <name evidence="14" type="ORF">AW14_13985</name>
</gene>
<evidence type="ECO:0000256" key="9">
    <source>
        <dbReference type="PIRNR" id="PIRNR009407"/>
    </source>
</evidence>
<dbReference type="KEGG" id="sze:AW14_13985"/>
<evidence type="ECO:0000313" key="15">
    <source>
        <dbReference type="Proteomes" id="UP000032229"/>
    </source>
</evidence>
<feature type="binding site" evidence="13">
    <location>
        <begin position="582"/>
        <end position="583"/>
    </location>
    <ligand>
        <name>NADP(+)</name>
        <dbReference type="ChEBI" id="CHEBI:58349"/>
    </ligand>
</feature>
<feature type="binding site" evidence="11">
    <location>
        <position position="545"/>
    </location>
    <ligand>
        <name>D-threo-isocitrate</name>
        <dbReference type="ChEBI" id="CHEBI:15562"/>
    </ligand>
</feature>
<dbReference type="STRING" id="1454006.AW14_13985"/>
<evidence type="ECO:0000256" key="4">
    <source>
        <dbReference type="ARBA" id="ARBA00022842"/>
    </source>
</evidence>
<dbReference type="Proteomes" id="UP000032229">
    <property type="component" value="Chromosome"/>
</dbReference>
<dbReference type="OrthoDB" id="9807643at2"/>
<keyword evidence="5 9" id="KW-0521">NADP</keyword>
<feature type="site" description="Critical for catalysis" evidence="10">
    <location>
        <position position="418"/>
    </location>
</feature>
<keyword evidence="2 9" id="KW-0816">Tricarboxylic acid cycle</keyword>